<dbReference type="AlphaFoldDB" id="A0A197JJC0"/>
<accession>A0A197JJC0</accession>
<evidence type="ECO:0000313" key="4">
    <source>
        <dbReference type="EMBL" id="OAQ25255.1"/>
    </source>
</evidence>
<sequence length="488" mass="52504">MVKVASPLIPSLITLLAFTKDVFAQKNTGNCILQLPTNPLTAEGLATPFILVKGNCDQTNPNHRVFVEATIFDPNTKTFGVYHPLVINEGTQPAIKPVVPSLPQNAVVALWFKAKANSITLTGSTQTCVDASCNAHAFFRAVQAAGEGQGAVIPPVGNDKMGRPCPKARFFGAIAQTTFLQTNAGQFAQATEANRNTLKQFAEVSSGSANSLKSAFFERALAALGCTPFQAPSMMEQGVMLNSIALNELFHNQPSLNKANTYHRGGRKRRISGHFGKRSSHLSGSGLDCLAIANTPPPAGDVDDTTVNTKFGPLSAVDRELVRKVRLATLWELPMAREARQRAELGKVKRISATIEAQHVFLDAAVDGVVQQMAIDMPTEPNTLQKCFIADIQAQSGIDYDTTFVKWLRFAHGQVFEAIATVRGTSQNTVIRSFAETANMFVLGHMQLLESTSLTQNTSFPAPPPVKKPSRPTGPPAQPSNDTMVPPA</sequence>
<feature type="chain" id="PRO_5008276009" description="DUF4142 domain-containing protein" evidence="2">
    <location>
        <begin position="25"/>
        <end position="488"/>
    </location>
</feature>
<evidence type="ECO:0000256" key="1">
    <source>
        <dbReference type="SAM" id="MobiDB-lite"/>
    </source>
</evidence>
<gene>
    <name evidence="4" type="ORF">K457DRAFT_23347</name>
</gene>
<keyword evidence="2" id="KW-0732">Signal</keyword>
<feature type="compositionally biased region" description="Polar residues" evidence="1">
    <location>
        <begin position="479"/>
        <end position="488"/>
    </location>
</feature>
<dbReference type="Pfam" id="PF13628">
    <property type="entry name" value="DUF4142"/>
    <property type="match status" value="1"/>
</dbReference>
<dbReference type="OrthoDB" id="2399191at2759"/>
<evidence type="ECO:0000313" key="5">
    <source>
        <dbReference type="Proteomes" id="UP000078512"/>
    </source>
</evidence>
<reference evidence="4 5" key="1">
    <citation type="submission" date="2016-05" db="EMBL/GenBank/DDBJ databases">
        <title>Genome sequencing reveals origins of a unique bacterial endosymbiosis in the earliest lineages of terrestrial Fungi.</title>
        <authorList>
            <consortium name="DOE Joint Genome Institute"/>
            <person name="Uehling J."/>
            <person name="Gryganskyi A."/>
            <person name="Hameed K."/>
            <person name="Tschaplinski T."/>
            <person name="Misztal P."/>
            <person name="Wu S."/>
            <person name="Desiro A."/>
            <person name="Vande Pol N."/>
            <person name="Du Z.-Y."/>
            <person name="Zienkiewicz A."/>
            <person name="Zienkiewicz K."/>
            <person name="Morin E."/>
            <person name="Tisserant E."/>
            <person name="Splivallo R."/>
            <person name="Hainaut M."/>
            <person name="Henrissat B."/>
            <person name="Ohm R."/>
            <person name="Kuo A."/>
            <person name="Yan J."/>
            <person name="Lipzen A."/>
            <person name="Nolan M."/>
            <person name="Labutti K."/>
            <person name="Barry K."/>
            <person name="Goldstein A."/>
            <person name="Labbe J."/>
            <person name="Schadt C."/>
            <person name="Tuskan G."/>
            <person name="Grigoriev I."/>
            <person name="Martin F."/>
            <person name="Vilgalys R."/>
            <person name="Bonito G."/>
        </authorList>
    </citation>
    <scope>NUCLEOTIDE SEQUENCE [LARGE SCALE GENOMIC DNA]</scope>
    <source>
        <strain evidence="4 5">AG-77</strain>
    </source>
</reference>
<feature type="signal peptide" evidence="2">
    <location>
        <begin position="1"/>
        <end position="24"/>
    </location>
</feature>
<feature type="region of interest" description="Disordered" evidence="1">
    <location>
        <begin position="455"/>
        <end position="488"/>
    </location>
</feature>
<dbReference type="STRING" id="1314771.A0A197JJC0"/>
<dbReference type="Proteomes" id="UP000078512">
    <property type="component" value="Unassembled WGS sequence"/>
</dbReference>
<name>A0A197JJC0_9FUNG</name>
<keyword evidence="5" id="KW-1185">Reference proteome</keyword>
<evidence type="ECO:0000256" key="2">
    <source>
        <dbReference type="SAM" id="SignalP"/>
    </source>
</evidence>
<feature type="compositionally biased region" description="Pro residues" evidence="1">
    <location>
        <begin position="461"/>
        <end position="478"/>
    </location>
</feature>
<feature type="domain" description="DUF4142" evidence="3">
    <location>
        <begin position="318"/>
        <end position="447"/>
    </location>
</feature>
<organism evidence="4 5">
    <name type="scientific">Linnemannia elongata AG-77</name>
    <dbReference type="NCBI Taxonomy" id="1314771"/>
    <lineage>
        <taxon>Eukaryota</taxon>
        <taxon>Fungi</taxon>
        <taxon>Fungi incertae sedis</taxon>
        <taxon>Mucoromycota</taxon>
        <taxon>Mortierellomycotina</taxon>
        <taxon>Mortierellomycetes</taxon>
        <taxon>Mortierellales</taxon>
        <taxon>Mortierellaceae</taxon>
        <taxon>Linnemannia</taxon>
    </lineage>
</organism>
<dbReference type="InterPro" id="IPR025419">
    <property type="entry name" value="DUF4142"/>
</dbReference>
<evidence type="ECO:0000259" key="3">
    <source>
        <dbReference type="Pfam" id="PF13628"/>
    </source>
</evidence>
<proteinExistence type="predicted"/>
<dbReference type="EMBL" id="KV442081">
    <property type="protein sequence ID" value="OAQ25255.1"/>
    <property type="molecule type" value="Genomic_DNA"/>
</dbReference>
<protein>
    <recommendedName>
        <fullName evidence="3">DUF4142 domain-containing protein</fullName>
    </recommendedName>
</protein>